<dbReference type="InterPro" id="IPR029062">
    <property type="entry name" value="Class_I_gatase-like"/>
</dbReference>
<dbReference type="InterPro" id="IPR000834">
    <property type="entry name" value="Peptidase_M14"/>
</dbReference>
<feature type="domain" description="Peptidase M14" evidence="1">
    <location>
        <begin position="60"/>
        <end position="225"/>
    </location>
</feature>
<proteinExistence type="predicted"/>
<dbReference type="GO" id="GO:0006508">
    <property type="term" value="P:proteolysis"/>
    <property type="evidence" value="ECO:0007669"/>
    <property type="project" value="InterPro"/>
</dbReference>
<name>A0A3B0T0H0_9ZZZZ</name>
<dbReference type="GO" id="GO:0008270">
    <property type="term" value="F:zinc ion binding"/>
    <property type="evidence" value="ECO:0007669"/>
    <property type="project" value="InterPro"/>
</dbReference>
<evidence type="ECO:0000259" key="1">
    <source>
        <dbReference type="Pfam" id="PF00246"/>
    </source>
</evidence>
<keyword evidence="2" id="KW-0378">Hydrolase</keyword>
<organism evidence="2">
    <name type="scientific">hydrothermal vent metagenome</name>
    <dbReference type="NCBI Taxonomy" id="652676"/>
    <lineage>
        <taxon>unclassified sequences</taxon>
        <taxon>metagenomes</taxon>
        <taxon>ecological metagenomes</taxon>
    </lineage>
</organism>
<keyword evidence="2" id="KW-0645">Protease</keyword>
<reference evidence="2" key="1">
    <citation type="submission" date="2018-06" db="EMBL/GenBank/DDBJ databases">
        <authorList>
            <person name="Zhirakovskaya E."/>
        </authorList>
    </citation>
    <scope>NUCLEOTIDE SEQUENCE</scope>
</reference>
<dbReference type="SUPFAM" id="SSF53187">
    <property type="entry name" value="Zn-dependent exopeptidases"/>
    <property type="match status" value="1"/>
</dbReference>
<dbReference type="Gene3D" id="3.40.630.10">
    <property type="entry name" value="Zn peptidases"/>
    <property type="match status" value="1"/>
</dbReference>
<gene>
    <name evidence="2" type="ORF">MNBD_BACTEROID03-1051</name>
</gene>
<dbReference type="GO" id="GO:0004181">
    <property type="term" value="F:metallocarboxypeptidase activity"/>
    <property type="evidence" value="ECO:0007669"/>
    <property type="project" value="InterPro"/>
</dbReference>
<dbReference type="EMBL" id="UOEL01000019">
    <property type="protein sequence ID" value="VAW10370.1"/>
    <property type="molecule type" value="Genomic_DNA"/>
</dbReference>
<protein>
    <submittedName>
        <fullName evidence="2">Secreted protein containing N-terminal Zinc-dependent carboxypeptidase related domain</fullName>
    </submittedName>
</protein>
<sequence length="857" mass="97848">MKYILIFFALLIASYSNAQKKLLTYYLPDEQYNINIPTPESVFGFQVGERHLTSDLIKIYLEKVAEKSDRVHLEYQSVSHEKNPLLLLTITSEENHSRLEEIRQEHLKLTDSKISGNLDLNKMPAVVYQAYSIHGTESSGANASVLWVYYLAASQTKETEELLNETIILVDPYLNPDGLNRFASWVNSNRGDNNSADIQERGHARPWPSGRTNHYLFDMNRDWITTEHPESKGRIKTFHHWKPNFLADHHEMGSSKTYFFQPGVPERVHPMTSASNQDITAKIAKFHAAELDEIGSLYYSGEGYDDFYYGKGSAYPDINGGIGILFEQASVGGPMKDSPNGPLSFEYSIKNQLETSFSTVKGVNKHRKELLEYQRDFFNKAFQKGSSDTDKAYIFQEKHDKGKLKLFIELLQRHHVEVYKLNSNVKMNKVNYQADHSFVIPLKQHQYHFIKSAFTKTTSFTDTIFYDVSSWTLPLAYNIDFSPLKKKFSPNLVGKKIDANESFKPLNKPNLSSYAYLFKWDDYYAPRALAIFQKEGVRTKVSTATFTINGENFEEGAILIPIQNQTKDKAAIYELVLKAQQETDIQIHCVSHGLTPIGIDLGSPSFKTLRNPKIALIVGNGMSQYDAGEVWYLFDKIYNKTIVKLEVQNLHDYNLDKYNTIIMTDGSYNTMHKSAIGKIKYSVKNGATLIVTKKAVKWAQKNDLAYVKLKKVEKQNNAALKYNDHDSDFRSMELKGVIFEANLDITHPIGFGYKNSKLPILKRGNIILEPSKNPYASPLKYASNPLLSGYVRKENYEEIKNSALIIVSKFGKGKVISFADNPNFRMFWKGTTKLFTNAVFFGNIIDKRTIEVKDIKK</sequence>
<keyword evidence="2" id="KW-0121">Carboxypeptidase</keyword>
<dbReference type="AlphaFoldDB" id="A0A3B0T0H0"/>
<evidence type="ECO:0000313" key="2">
    <source>
        <dbReference type="EMBL" id="VAW10370.1"/>
    </source>
</evidence>
<dbReference type="SUPFAM" id="SSF52317">
    <property type="entry name" value="Class I glutamine amidotransferase-like"/>
    <property type="match status" value="1"/>
</dbReference>
<accession>A0A3B0T0H0</accession>
<dbReference type="Pfam" id="PF00246">
    <property type="entry name" value="Peptidase_M14"/>
    <property type="match status" value="1"/>
</dbReference>